<accession>A0A7H8QBQ3</accession>
<evidence type="ECO:0000313" key="4">
    <source>
        <dbReference type="Proteomes" id="UP000509222"/>
    </source>
</evidence>
<keyword evidence="3" id="KW-0645">Protease</keyword>
<keyword evidence="1" id="KW-1133">Transmembrane helix</keyword>
<feature type="transmembrane region" description="Helical" evidence="1">
    <location>
        <begin position="159"/>
        <end position="190"/>
    </location>
</feature>
<protein>
    <submittedName>
        <fullName evidence="3">CPBP family intramembrane metalloprotease</fullName>
    </submittedName>
</protein>
<dbReference type="EMBL" id="CP051177">
    <property type="protein sequence ID" value="QKX50992.1"/>
    <property type="molecule type" value="Genomic_DNA"/>
</dbReference>
<dbReference type="Pfam" id="PF02517">
    <property type="entry name" value="Rce1-like"/>
    <property type="match status" value="1"/>
</dbReference>
<dbReference type="GO" id="GO:0080120">
    <property type="term" value="P:CAAX-box protein maturation"/>
    <property type="evidence" value="ECO:0007669"/>
    <property type="project" value="UniProtKB-ARBA"/>
</dbReference>
<keyword evidence="1" id="KW-0812">Transmembrane</keyword>
<name>A0A7H8QBQ3_9BACL</name>
<dbReference type="GO" id="GO:0004175">
    <property type="term" value="F:endopeptidase activity"/>
    <property type="evidence" value="ECO:0007669"/>
    <property type="project" value="UniProtKB-ARBA"/>
</dbReference>
<sequence length="279" mass="31422">MFEKMKFRYIVGITLTVYLSLIYATTVFPMSDDLEWILVSVAIYGIVPAWFFTYQFRQQGVTLSKFAFAQGIERWIGAVIGLIVGSIAFSLGFLWLQLNVFESIAPGWAAYLLEPVPLPASPLYLAITVAIMILLEPIAEEFIFRGVLLKRMALKTSRWGGVFISSLLFGLMHDDILGAFLFGIIAALLYLKTQNLLAPIILHIAYNAFYTLTMAYAPTWPEALRVQEMSEIAEKAVPNLIVLAVGTVLLAGFAAWLIRENVWKKNRKVVFLHKKGFRN</sequence>
<dbReference type="Proteomes" id="UP000509222">
    <property type="component" value="Chromosome"/>
</dbReference>
<feature type="transmembrane region" description="Helical" evidence="1">
    <location>
        <begin position="196"/>
        <end position="217"/>
    </location>
</feature>
<feature type="transmembrane region" description="Helical" evidence="1">
    <location>
        <begin position="237"/>
        <end position="258"/>
    </location>
</feature>
<evidence type="ECO:0000259" key="2">
    <source>
        <dbReference type="Pfam" id="PF02517"/>
    </source>
</evidence>
<gene>
    <name evidence="3" type="ORF">HF394_10565</name>
</gene>
<evidence type="ECO:0000313" key="3">
    <source>
        <dbReference type="EMBL" id="QKX50992.1"/>
    </source>
</evidence>
<reference evidence="4" key="1">
    <citation type="submission" date="2020-06" db="EMBL/GenBank/DDBJ databases">
        <title>Isolation of Planomicrobium glaciei.</title>
        <authorList>
            <person name="Malisova L."/>
            <person name="Safrankova R."/>
            <person name="Jakubu V."/>
            <person name="Spanelova P."/>
        </authorList>
    </citation>
    <scope>NUCLEOTIDE SEQUENCE [LARGE SCALE GENOMIC DNA]</scope>
    <source>
        <strain evidence="4">NRL-ATB46093</strain>
    </source>
</reference>
<feature type="transmembrane region" description="Helical" evidence="1">
    <location>
        <begin position="7"/>
        <end position="30"/>
    </location>
</feature>
<dbReference type="GO" id="GO:0006508">
    <property type="term" value="P:proteolysis"/>
    <property type="evidence" value="ECO:0007669"/>
    <property type="project" value="UniProtKB-KW"/>
</dbReference>
<dbReference type="GO" id="GO:0008237">
    <property type="term" value="F:metallopeptidase activity"/>
    <property type="evidence" value="ECO:0007669"/>
    <property type="project" value="UniProtKB-KW"/>
</dbReference>
<feature type="domain" description="CAAX prenyl protease 2/Lysostaphin resistance protein A-like" evidence="2">
    <location>
        <begin position="125"/>
        <end position="209"/>
    </location>
</feature>
<dbReference type="PANTHER" id="PTHR36435">
    <property type="entry name" value="SLR1288 PROTEIN"/>
    <property type="match status" value="1"/>
</dbReference>
<dbReference type="RefSeq" id="WP_051413655.1">
    <property type="nucleotide sequence ID" value="NZ_CP051177.1"/>
</dbReference>
<keyword evidence="3" id="KW-0482">Metalloprotease</keyword>
<keyword evidence="4" id="KW-1185">Reference proteome</keyword>
<evidence type="ECO:0000256" key="1">
    <source>
        <dbReference type="SAM" id="Phobius"/>
    </source>
</evidence>
<feature type="transmembrane region" description="Helical" evidence="1">
    <location>
        <begin position="75"/>
        <end position="96"/>
    </location>
</feature>
<proteinExistence type="predicted"/>
<dbReference type="InterPro" id="IPR052710">
    <property type="entry name" value="CAAX_protease"/>
</dbReference>
<dbReference type="AlphaFoldDB" id="A0A7H8QBQ3"/>
<organism evidence="3 4">
    <name type="scientific">Planococcus glaciei</name>
    <dbReference type="NCBI Taxonomy" id="459472"/>
    <lineage>
        <taxon>Bacteria</taxon>
        <taxon>Bacillati</taxon>
        <taxon>Bacillota</taxon>
        <taxon>Bacilli</taxon>
        <taxon>Bacillales</taxon>
        <taxon>Caryophanaceae</taxon>
        <taxon>Planococcus</taxon>
    </lineage>
</organism>
<dbReference type="InterPro" id="IPR003675">
    <property type="entry name" value="Rce1/LyrA-like_dom"/>
</dbReference>
<keyword evidence="3" id="KW-0378">Hydrolase</keyword>
<feature type="transmembrane region" description="Helical" evidence="1">
    <location>
        <begin position="36"/>
        <end position="54"/>
    </location>
</feature>
<feature type="transmembrane region" description="Helical" evidence="1">
    <location>
        <begin position="116"/>
        <end position="138"/>
    </location>
</feature>
<keyword evidence="1" id="KW-0472">Membrane</keyword>
<dbReference type="PANTHER" id="PTHR36435:SF1">
    <property type="entry name" value="CAAX AMINO TERMINAL PROTEASE FAMILY PROTEIN"/>
    <property type="match status" value="1"/>
</dbReference>